<dbReference type="PANTHER" id="PTHR15832:SF2">
    <property type="entry name" value="SH2 DOMAIN-CONTAINING PROTEIN"/>
    <property type="match status" value="1"/>
</dbReference>
<evidence type="ECO:0000256" key="1">
    <source>
        <dbReference type="PROSITE-ProRule" id="PRU00191"/>
    </source>
</evidence>
<dbReference type="EMBL" id="CAJFCJ010000019">
    <property type="protein sequence ID" value="CAD5123870.1"/>
    <property type="molecule type" value="Genomic_DNA"/>
</dbReference>
<reference evidence="3 4" key="1">
    <citation type="submission" date="2020-08" db="EMBL/GenBank/DDBJ databases">
        <authorList>
            <person name="Hejnol A."/>
        </authorList>
    </citation>
    <scope>NUCLEOTIDE SEQUENCE [LARGE SCALE GENOMIC DNA]</scope>
</reference>
<dbReference type="PRINTS" id="PR00401">
    <property type="entry name" value="SH2DOMAIN"/>
</dbReference>
<proteinExistence type="predicted"/>
<dbReference type="Pfam" id="PF00017">
    <property type="entry name" value="SH2"/>
    <property type="match status" value="1"/>
</dbReference>
<dbReference type="SMART" id="SM00252">
    <property type="entry name" value="SH2"/>
    <property type="match status" value="1"/>
</dbReference>
<dbReference type="InterPro" id="IPR000980">
    <property type="entry name" value="SH2"/>
</dbReference>
<evidence type="ECO:0000313" key="4">
    <source>
        <dbReference type="Proteomes" id="UP000549394"/>
    </source>
</evidence>
<dbReference type="Proteomes" id="UP000549394">
    <property type="component" value="Unassembled WGS sequence"/>
</dbReference>
<feature type="domain" description="SH2" evidence="2">
    <location>
        <begin position="54"/>
        <end position="156"/>
    </location>
</feature>
<protein>
    <submittedName>
        <fullName evidence="3">DgyrCDS12177</fullName>
    </submittedName>
</protein>
<evidence type="ECO:0000259" key="2">
    <source>
        <dbReference type="PROSITE" id="PS50001"/>
    </source>
</evidence>
<keyword evidence="4" id="KW-1185">Reference proteome</keyword>
<dbReference type="Gene3D" id="3.30.505.10">
    <property type="entry name" value="SH2 domain"/>
    <property type="match status" value="1"/>
</dbReference>
<comment type="caution">
    <text evidence="3">The sequence shown here is derived from an EMBL/GenBank/DDBJ whole genome shotgun (WGS) entry which is preliminary data.</text>
</comment>
<dbReference type="CDD" id="cd00173">
    <property type="entry name" value="SH2"/>
    <property type="match status" value="1"/>
</dbReference>
<accession>A0A7I8W7V2</accession>
<dbReference type="InterPro" id="IPR036860">
    <property type="entry name" value="SH2_dom_sf"/>
</dbReference>
<dbReference type="AlphaFoldDB" id="A0A7I8W7V2"/>
<dbReference type="OrthoDB" id="10013007at2759"/>
<dbReference type="PROSITE" id="PS50001">
    <property type="entry name" value="SH2"/>
    <property type="match status" value="1"/>
</dbReference>
<organism evidence="3 4">
    <name type="scientific">Dimorphilus gyrociliatus</name>
    <dbReference type="NCBI Taxonomy" id="2664684"/>
    <lineage>
        <taxon>Eukaryota</taxon>
        <taxon>Metazoa</taxon>
        <taxon>Spiralia</taxon>
        <taxon>Lophotrochozoa</taxon>
        <taxon>Annelida</taxon>
        <taxon>Polychaeta</taxon>
        <taxon>Polychaeta incertae sedis</taxon>
        <taxon>Dinophilidae</taxon>
        <taxon>Dimorphilus</taxon>
    </lineage>
</organism>
<name>A0A7I8W7V2_9ANNE</name>
<sequence>MQKDNLYDQNSWKNRLSSVFRTKKRNEKQRKTEDNGMSQNISAQPIEDFSQYPWFYSGVPREVILDYLSQQEMGSFVIRESTSELGCYALSLKVPNYAAGPGEPRFKLKHYLIDKSPSGKYRLQKGPDKEWATLASLVTHLTVLKEVLPLELRLPKIDRNLHNQPTVQPEIRTSRRINSSGQFEVHRQMNNTGISRGFSKLTLANRY</sequence>
<evidence type="ECO:0000313" key="3">
    <source>
        <dbReference type="EMBL" id="CAD5123870.1"/>
    </source>
</evidence>
<gene>
    <name evidence="3" type="ORF">DGYR_LOCUS11501</name>
</gene>
<keyword evidence="1" id="KW-0727">SH2 domain</keyword>
<dbReference type="SUPFAM" id="SSF55550">
    <property type="entry name" value="SH2 domain"/>
    <property type="match status" value="1"/>
</dbReference>
<dbReference type="PANTHER" id="PTHR15832">
    <property type="entry name" value="SHC (SRC HOMOLOGY DOMAIN C-TERMINAL) ADAPTOR HOMOLOG"/>
    <property type="match status" value="1"/>
</dbReference>